<organism evidence="3 4">
    <name type="scientific">Actinomadura napierensis</name>
    <dbReference type="NCBI Taxonomy" id="267854"/>
    <lineage>
        <taxon>Bacteria</taxon>
        <taxon>Bacillati</taxon>
        <taxon>Actinomycetota</taxon>
        <taxon>Actinomycetes</taxon>
        <taxon>Streptosporangiales</taxon>
        <taxon>Thermomonosporaceae</taxon>
        <taxon>Actinomadura</taxon>
    </lineage>
</organism>
<protein>
    <submittedName>
        <fullName evidence="3">MoxR family ATPase</fullName>
    </submittedName>
</protein>
<proteinExistence type="predicted"/>
<keyword evidence="4" id="KW-1185">Reference proteome</keyword>
<dbReference type="Proteomes" id="UP001501020">
    <property type="component" value="Unassembled WGS sequence"/>
</dbReference>
<dbReference type="RefSeq" id="WP_344278209.1">
    <property type="nucleotide sequence ID" value="NZ_BAAAMR010000089.1"/>
</dbReference>
<dbReference type="SUPFAM" id="SSF52540">
    <property type="entry name" value="P-loop containing nucleoside triphosphate hydrolases"/>
    <property type="match status" value="1"/>
</dbReference>
<reference evidence="3 4" key="1">
    <citation type="journal article" date="2019" name="Int. J. Syst. Evol. Microbiol.">
        <title>The Global Catalogue of Microorganisms (GCM) 10K type strain sequencing project: providing services to taxonomists for standard genome sequencing and annotation.</title>
        <authorList>
            <consortium name="The Broad Institute Genomics Platform"/>
            <consortium name="The Broad Institute Genome Sequencing Center for Infectious Disease"/>
            <person name="Wu L."/>
            <person name="Ma J."/>
        </authorList>
    </citation>
    <scope>NUCLEOTIDE SEQUENCE [LARGE SCALE GENOMIC DNA]</scope>
    <source>
        <strain evidence="3 4">JCM 13850</strain>
    </source>
</reference>
<evidence type="ECO:0000313" key="4">
    <source>
        <dbReference type="Proteomes" id="UP001501020"/>
    </source>
</evidence>
<gene>
    <name evidence="3" type="ORF">GCM10009727_72930</name>
</gene>
<dbReference type="InterPro" id="IPR003593">
    <property type="entry name" value="AAA+_ATPase"/>
</dbReference>
<accession>A0ABN3ACW3</accession>
<feature type="domain" description="AAA+ ATPase" evidence="2">
    <location>
        <begin position="78"/>
        <end position="279"/>
    </location>
</feature>
<evidence type="ECO:0000259" key="2">
    <source>
        <dbReference type="SMART" id="SM00382"/>
    </source>
</evidence>
<dbReference type="SMART" id="SM00382">
    <property type="entry name" value="AAA"/>
    <property type="match status" value="1"/>
</dbReference>
<evidence type="ECO:0000313" key="3">
    <source>
        <dbReference type="EMBL" id="GAA2160141.1"/>
    </source>
</evidence>
<dbReference type="InterPro" id="IPR027417">
    <property type="entry name" value="P-loop_NTPase"/>
</dbReference>
<feature type="region of interest" description="Disordered" evidence="1">
    <location>
        <begin position="134"/>
        <end position="158"/>
    </location>
</feature>
<name>A0ABN3ACW3_9ACTN</name>
<comment type="caution">
    <text evidence="3">The sequence shown here is derived from an EMBL/GenBank/DDBJ whole genome shotgun (WGS) entry which is preliminary data.</text>
</comment>
<feature type="region of interest" description="Disordered" evidence="1">
    <location>
        <begin position="1"/>
        <end position="61"/>
    </location>
</feature>
<evidence type="ECO:0000256" key="1">
    <source>
        <dbReference type="SAM" id="MobiDB-lite"/>
    </source>
</evidence>
<sequence>MTGPDDSWLIYQGTGEPHAGIRRLPPPPPWRTFGGRGPDYSQPPRGSEVHEGARRFGNPQSYRTPAETVEIINAALLLRRPLLVTGAPGTGKSTLAYAIAYELRLGRVLYWSVNSRSTLARALYEYDALGRAQDANLPPPAGPQEVGPPDAGPPENPASDIGGYIRLGPVGTALLPGPMPRVLLIDGLDKGDLDLPGDLLPLMEDGAFMIPELARVASRLPSVEVMTDDPGGHAVLRGGLVRCREFPIVVITSNGDRDFPPDFVRRCVRLEIARPDRARLSSIVAAHLGTDAAAGAEDVVQRFLERGEHGDVAVDQLLNAIYLTSHGIRETQQRARLVDLLLRDARDGRP</sequence>
<dbReference type="Gene3D" id="3.40.50.300">
    <property type="entry name" value="P-loop containing nucleotide triphosphate hydrolases"/>
    <property type="match status" value="1"/>
</dbReference>
<dbReference type="EMBL" id="BAAAMR010000089">
    <property type="protein sequence ID" value="GAA2160141.1"/>
    <property type="molecule type" value="Genomic_DNA"/>
</dbReference>